<dbReference type="GO" id="GO:0009881">
    <property type="term" value="F:photoreceptor activity"/>
    <property type="evidence" value="ECO:0007669"/>
    <property type="project" value="UniProtKB-KW"/>
</dbReference>
<evidence type="ECO:0000256" key="2">
    <source>
        <dbReference type="ARBA" id="ARBA00008130"/>
    </source>
</evidence>
<feature type="transmembrane region" description="Helical" evidence="12">
    <location>
        <begin position="46"/>
        <end position="62"/>
    </location>
</feature>
<comment type="subcellular location">
    <subcellularLocation>
        <location evidence="1">Membrane</location>
        <topology evidence="1">Multi-pass membrane protein</topology>
    </subcellularLocation>
</comment>
<evidence type="ECO:0000256" key="6">
    <source>
        <dbReference type="ARBA" id="ARBA00022925"/>
    </source>
</evidence>
<keyword evidence="14" id="KW-1185">Reference proteome</keyword>
<dbReference type="OrthoDB" id="30586at2"/>
<feature type="transmembrane region" description="Helical" evidence="12">
    <location>
        <begin position="125"/>
        <end position="141"/>
    </location>
</feature>
<evidence type="ECO:0000256" key="8">
    <source>
        <dbReference type="ARBA" id="ARBA00022991"/>
    </source>
</evidence>
<dbReference type="InterPro" id="IPR018229">
    <property type="entry name" value="Rhodopsin_retinal_BS"/>
</dbReference>
<evidence type="ECO:0000256" key="10">
    <source>
        <dbReference type="ARBA" id="ARBA00023170"/>
    </source>
</evidence>
<evidence type="ECO:0000256" key="9">
    <source>
        <dbReference type="ARBA" id="ARBA00023136"/>
    </source>
</evidence>
<dbReference type="EMBL" id="PRKW01000005">
    <property type="protein sequence ID" value="PPB48466.1"/>
    <property type="molecule type" value="Genomic_DNA"/>
</dbReference>
<evidence type="ECO:0000313" key="14">
    <source>
        <dbReference type="Proteomes" id="UP000239297"/>
    </source>
</evidence>
<dbReference type="PANTHER" id="PTHR28286:SF2">
    <property type="entry name" value="BACTERIORHODOPSIN _OPSIN, NOPA (EUROFUNG)"/>
    <property type="match status" value="1"/>
</dbReference>
<dbReference type="SUPFAM" id="SSF81321">
    <property type="entry name" value="Family A G protein-coupled receptor-like"/>
    <property type="match status" value="1"/>
</dbReference>
<feature type="transmembrane region" description="Helical" evidence="12">
    <location>
        <begin position="100"/>
        <end position="118"/>
    </location>
</feature>
<feature type="transmembrane region" description="Helical" evidence="12">
    <location>
        <begin position="192"/>
        <end position="213"/>
    </location>
</feature>
<evidence type="ECO:0000256" key="11">
    <source>
        <dbReference type="SAM" id="MobiDB-lite"/>
    </source>
</evidence>
<comment type="caution">
    <text evidence="13">The sequence shown here is derived from an EMBL/GenBank/DDBJ whole genome shotgun (WGS) entry which is preliminary data.</text>
</comment>
<dbReference type="InterPro" id="IPR001425">
    <property type="entry name" value="Arc/bac/fun_rhodopsins"/>
</dbReference>
<comment type="similarity">
    <text evidence="2">Belongs to the archaeal/bacterial/fungal opsin family.</text>
</comment>
<gene>
    <name evidence="13" type="ORF">C4K88_11995</name>
</gene>
<dbReference type="PANTHER" id="PTHR28286">
    <property type="match status" value="1"/>
</dbReference>
<dbReference type="Gene3D" id="1.20.1070.10">
    <property type="entry name" value="Rhodopsin 7-helix transmembrane proteins"/>
    <property type="match status" value="1"/>
</dbReference>
<dbReference type="RefSeq" id="WP_104121870.1">
    <property type="nucleotide sequence ID" value="NZ_PRKW01000005.1"/>
</dbReference>
<accession>A0A2S5IVA3</accession>
<keyword evidence="7 12" id="KW-1133">Transmembrane helix</keyword>
<keyword evidence="3" id="KW-0600">Photoreceptor protein</keyword>
<proteinExistence type="inferred from homology"/>
<evidence type="ECO:0000256" key="5">
    <source>
        <dbReference type="ARBA" id="ARBA00022692"/>
    </source>
</evidence>
<keyword evidence="4" id="KW-0716">Sensory transduction</keyword>
<dbReference type="Proteomes" id="UP000239297">
    <property type="component" value="Unassembled WGS sequence"/>
</dbReference>
<evidence type="ECO:0000313" key="13">
    <source>
        <dbReference type="EMBL" id="PPB48466.1"/>
    </source>
</evidence>
<feature type="region of interest" description="Disordered" evidence="11">
    <location>
        <begin position="269"/>
        <end position="293"/>
    </location>
</feature>
<evidence type="ECO:0000256" key="4">
    <source>
        <dbReference type="ARBA" id="ARBA00022606"/>
    </source>
</evidence>
<dbReference type="Pfam" id="PF01036">
    <property type="entry name" value="Bac_rhodopsin"/>
    <property type="match status" value="1"/>
</dbReference>
<protein>
    <submittedName>
        <fullName evidence="13">Xanthorhodopsin</fullName>
    </submittedName>
</protein>
<name>A0A2S5IVA3_9MICC</name>
<keyword evidence="9 12" id="KW-0472">Membrane</keyword>
<dbReference type="GO" id="GO:0016020">
    <property type="term" value="C:membrane"/>
    <property type="evidence" value="ECO:0007669"/>
    <property type="project" value="UniProtKB-SubCell"/>
</dbReference>
<evidence type="ECO:0000256" key="7">
    <source>
        <dbReference type="ARBA" id="ARBA00022989"/>
    </source>
</evidence>
<evidence type="ECO:0000256" key="12">
    <source>
        <dbReference type="SAM" id="Phobius"/>
    </source>
</evidence>
<dbReference type="GO" id="GO:0007602">
    <property type="term" value="P:phototransduction"/>
    <property type="evidence" value="ECO:0007669"/>
    <property type="project" value="UniProtKB-KW"/>
</dbReference>
<dbReference type="SMART" id="SM01021">
    <property type="entry name" value="Bac_rhodopsin"/>
    <property type="match status" value="1"/>
</dbReference>
<feature type="transmembrane region" description="Helical" evidence="12">
    <location>
        <begin position="153"/>
        <end position="171"/>
    </location>
</feature>
<feature type="transmembrane region" description="Helical" evidence="12">
    <location>
        <begin position="14"/>
        <end position="34"/>
    </location>
</feature>
<dbReference type="PROSITE" id="PS00950">
    <property type="entry name" value="BACTERIAL_OPSIN_1"/>
    <property type="match status" value="1"/>
</dbReference>
<dbReference type="PRINTS" id="PR00251">
    <property type="entry name" value="BACTRLOPSIN"/>
</dbReference>
<reference evidence="13 14" key="1">
    <citation type="journal article" date="2014" name="Int. J. Syst. Evol. Microbiol.">
        <title>Arthrobacter pityocampae sp. nov., isolated from Thaumetopoea pityocampa (Lep., Thaumetopoeidae).</title>
        <authorList>
            <person name="Ince I.A."/>
            <person name="Demirbag Z."/>
            <person name="Kati H."/>
        </authorList>
    </citation>
    <scope>NUCLEOTIDE SEQUENCE [LARGE SCALE GENOMIC DNA]</scope>
    <source>
        <strain evidence="13 14">Tp2</strain>
    </source>
</reference>
<evidence type="ECO:0000256" key="3">
    <source>
        <dbReference type="ARBA" id="ARBA00022543"/>
    </source>
</evidence>
<keyword evidence="10" id="KW-0675">Receptor</keyword>
<organism evidence="13 14">
    <name type="scientific">Arthrobacter pityocampae</name>
    <dbReference type="NCBI Taxonomy" id="547334"/>
    <lineage>
        <taxon>Bacteria</taxon>
        <taxon>Bacillati</taxon>
        <taxon>Actinomycetota</taxon>
        <taxon>Actinomycetes</taxon>
        <taxon>Micrococcales</taxon>
        <taxon>Micrococcaceae</taxon>
        <taxon>Arthrobacter</taxon>
    </lineage>
</organism>
<dbReference type="CDD" id="cd15242">
    <property type="entry name" value="7tm_Proteorhodopsin"/>
    <property type="match status" value="1"/>
</dbReference>
<feature type="transmembrane region" description="Helical" evidence="12">
    <location>
        <begin position="225"/>
        <end position="243"/>
    </location>
</feature>
<keyword evidence="6" id="KW-0681">Retinal protein</keyword>
<keyword evidence="8" id="KW-0157">Chromophore</keyword>
<sequence>MIPDALTQGQFDTVYNFLSLVIAAQLFTAIFLILALQRVLPRYRQALIIAAVVCGIAAYHYFRIFDSFKEAFVTEAVGGRGEYVQAAGASFNEGYRYVDWLLTVPLLLVELIAVLALAKAVQSALLWKLIPAATLMIVLGYPGEISTDDGTRLLWGVLSTIPFLYILYVLFVELTKSLDRQPPGVRNLISQLRILLLISWLVYPVAYALPLLGISGPDAWVLKQAGYSLADIAAKAVYGLIIYRLAKLKSYADDPAFAAIERGFDEDDALQPGRRSAAAEPAGGPRRVTDEAA</sequence>
<evidence type="ECO:0000256" key="1">
    <source>
        <dbReference type="ARBA" id="ARBA00004141"/>
    </source>
</evidence>
<keyword evidence="5 12" id="KW-0812">Transmembrane</keyword>
<dbReference type="GO" id="GO:0005216">
    <property type="term" value="F:monoatomic ion channel activity"/>
    <property type="evidence" value="ECO:0007669"/>
    <property type="project" value="InterPro"/>
</dbReference>
<dbReference type="AlphaFoldDB" id="A0A2S5IVA3"/>